<evidence type="ECO:0000256" key="3">
    <source>
        <dbReference type="ARBA" id="ARBA00022448"/>
    </source>
</evidence>
<dbReference type="PANTHER" id="PTHR42751">
    <property type="entry name" value="SODIUM/HYDROGEN EXCHANGER FAMILY/TRKA DOMAIN PROTEIN"/>
    <property type="match status" value="1"/>
</dbReference>
<feature type="transmembrane region" description="Helical" evidence="8">
    <location>
        <begin position="59"/>
        <end position="78"/>
    </location>
</feature>
<dbReference type="SUPFAM" id="SSF116726">
    <property type="entry name" value="TrkA C-terminal domain-like"/>
    <property type="match status" value="2"/>
</dbReference>
<reference evidence="10 11" key="1">
    <citation type="submission" date="2018-06" db="EMBL/GenBank/DDBJ databases">
        <title>Mucibacter soli gen. nov., sp. nov., a new member of the family Chitinophagaceae producing mucin.</title>
        <authorList>
            <person name="Kim M.-K."/>
            <person name="Park S."/>
            <person name="Kim T.-S."/>
            <person name="Joung Y."/>
            <person name="Han J.-H."/>
            <person name="Kim S.B."/>
        </authorList>
    </citation>
    <scope>NUCLEOTIDE SEQUENCE [LARGE SCALE GENOMIC DNA]</scope>
    <source>
        <strain evidence="10 11">R1-15</strain>
    </source>
</reference>
<keyword evidence="5 8" id="KW-0812">Transmembrane</keyword>
<dbReference type="InterPro" id="IPR006037">
    <property type="entry name" value="RCK_C"/>
</dbReference>
<evidence type="ECO:0000256" key="5">
    <source>
        <dbReference type="ARBA" id="ARBA00022692"/>
    </source>
</evidence>
<evidence type="ECO:0000256" key="1">
    <source>
        <dbReference type="ARBA" id="ARBA00004141"/>
    </source>
</evidence>
<feature type="domain" description="RCK C-terminal" evidence="9">
    <location>
        <begin position="572"/>
        <end position="657"/>
    </location>
</feature>
<evidence type="ECO:0000256" key="4">
    <source>
        <dbReference type="ARBA" id="ARBA00022538"/>
    </source>
</evidence>
<dbReference type="OrthoDB" id="9781411at2"/>
<sequence>MNHLPHLIKDLALLLIIAGITTLLFKRLKQPVVLGYLLAGLLVSPNVTLFPNITDIENIRVWADIGVIFLLFTLGLEFSFKKLMRIGGPAFITAVIEISAMLGIGFLVGKALGWPLMDCIFLGGIISIASTTIILRSFDELGVKNKRFAGLVFGVLIVEDLVAVVLLVLLSTIAVSRQFAGMEMLESVLKLFFFLMLWFVAGIFFIPSLLLRAQKYLTGETLLIIAIGLCLTMVLLASLAGFSPALGAFIMGSIFAETIQAERIEHLMKPVKDLFGAIFFVSVGMLIDPHILLDFAGPILLISVILVVGKTLHVTIGALIAGQPLKTSIYAGMSMGQIGEFSFIIATLGITLDVTSKFLYPIAVAVSVLTTFSTPYMIKLAGPLYEKVNVALPGKWKRTLNRYSSSAASISIVSDWKQLIRSFFIHMIFFTILIIGILILCVNYLQPWMLHHMKNPATAVAVSALVCLVILFPFLGALVIRKIQPESEIKLWGNKRYRGPLLLLRFVRIGLALLLLGILLLSFFPLYPAMAGEVLLLVLAIIFSRKIQAFYIRLENSFFFNFNHREIQEAKASRSELAPWDAHIAQFTLPPASPVSGQTLEEVGLREKMGVNIAMIKRGDNYTLKTPARDEKLYPGDRLFVIGTDDQLEQFRKFIEPESSTIEKPETQELVLKKVVVKETSFMDGTTIRESGIREKTNGLVVGLERDGHRILNPDSFMVLKQGDVLWIVGDEKLIAAAREQQ</sequence>
<feature type="transmembrane region" description="Helical" evidence="8">
    <location>
        <begin position="501"/>
        <end position="520"/>
    </location>
</feature>
<keyword evidence="7 8" id="KW-0472">Membrane</keyword>
<feature type="transmembrane region" description="Helical" evidence="8">
    <location>
        <begin position="148"/>
        <end position="171"/>
    </location>
</feature>
<evidence type="ECO:0000313" key="11">
    <source>
        <dbReference type="Proteomes" id="UP000248745"/>
    </source>
</evidence>
<dbReference type="PROSITE" id="PS51202">
    <property type="entry name" value="RCK_C"/>
    <property type="match status" value="2"/>
</dbReference>
<dbReference type="AlphaFoldDB" id="A0A2W2BK25"/>
<dbReference type="InterPro" id="IPR006153">
    <property type="entry name" value="Cation/H_exchanger_TM"/>
</dbReference>
<evidence type="ECO:0000256" key="8">
    <source>
        <dbReference type="SAM" id="Phobius"/>
    </source>
</evidence>
<feature type="transmembrane region" description="Helical" evidence="8">
    <location>
        <begin position="457"/>
        <end position="480"/>
    </location>
</feature>
<feature type="domain" description="RCK C-terminal" evidence="9">
    <location>
        <begin position="660"/>
        <end position="742"/>
    </location>
</feature>
<dbReference type="EMBL" id="QKTW01000009">
    <property type="protein sequence ID" value="PZF73806.1"/>
    <property type="molecule type" value="Genomic_DNA"/>
</dbReference>
<dbReference type="Pfam" id="PF00999">
    <property type="entry name" value="Na_H_Exchanger"/>
    <property type="match status" value="1"/>
</dbReference>
<comment type="similarity">
    <text evidence="2">Belongs to the monovalent cation:proton antiporter 2 (CPA2) transporter (TC 2.A.37) family.</text>
</comment>
<accession>A0A2W2BK25</accession>
<organism evidence="10 11">
    <name type="scientific">Taibaiella soli</name>
    <dbReference type="NCBI Taxonomy" id="1649169"/>
    <lineage>
        <taxon>Bacteria</taxon>
        <taxon>Pseudomonadati</taxon>
        <taxon>Bacteroidota</taxon>
        <taxon>Chitinophagia</taxon>
        <taxon>Chitinophagales</taxon>
        <taxon>Chitinophagaceae</taxon>
        <taxon>Taibaiella</taxon>
    </lineage>
</organism>
<dbReference type="GO" id="GO:0006813">
    <property type="term" value="P:potassium ion transport"/>
    <property type="evidence" value="ECO:0007669"/>
    <property type="project" value="UniProtKB-KW"/>
</dbReference>
<comment type="subcellular location">
    <subcellularLocation>
        <location evidence="1">Membrane</location>
        <topology evidence="1">Multi-pass membrane protein</topology>
    </subcellularLocation>
</comment>
<dbReference type="GO" id="GO:0016020">
    <property type="term" value="C:membrane"/>
    <property type="evidence" value="ECO:0007669"/>
    <property type="project" value="UniProtKB-SubCell"/>
</dbReference>
<dbReference type="Gene3D" id="1.20.1530.20">
    <property type="match status" value="1"/>
</dbReference>
<evidence type="ECO:0000256" key="7">
    <source>
        <dbReference type="ARBA" id="ARBA00023136"/>
    </source>
</evidence>
<evidence type="ECO:0000256" key="2">
    <source>
        <dbReference type="ARBA" id="ARBA00005551"/>
    </source>
</evidence>
<dbReference type="Gene3D" id="3.30.70.1450">
    <property type="entry name" value="Regulator of K+ conductance, C-terminal domain"/>
    <property type="match status" value="2"/>
</dbReference>
<keyword evidence="3" id="KW-0813">Transport</keyword>
<proteinExistence type="inferred from homology"/>
<feature type="transmembrane region" description="Helical" evidence="8">
    <location>
        <begin position="299"/>
        <end position="322"/>
    </location>
</feature>
<dbReference type="PANTHER" id="PTHR42751:SF3">
    <property type="entry name" value="SODIUM_GLUTAMATE SYMPORTER"/>
    <property type="match status" value="1"/>
</dbReference>
<keyword evidence="4" id="KW-0633">Potassium transport</keyword>
<feature type="transmembrane region" description="Helical" evidence="8">
    <location>
        <begin position="329"/>
        <end position="352"/>
    </location>
</feature>
<evidence type="ECO:0000313" key="10">
    <source>
        <dbReference type="EMBL" id="PZF73806.1"/>
    </source>
</evidence>
<feature type="transmembrane region" description="Helical" evidence="8">
    <location>
        <begin position="6"/>
        <end position="25"/>
    </location>
</feature>
<feature type="transmembrane region" description="Helical" evidence="8">
    <location>
        <begin position="526"/>
        <end position="543"/>
    </location>
</feature>
<keyword evidence="4" id="KW-0406">Ion transport</keyword>
<protein>
    <submittedName>
        <fullName evidence="10">Sodium:proton antiporter</fullName>
    </submittedName>
</protein>
<feature type="transmembrane region" description="Helical" evidence="8">
    <location>
        <begin position="222"/>
        <end position="239"/>
    </location>
</feature>
<dbReference type="RefSeq" id="WP_110997904.1">
    <property type="nucleotide sequence ID" value="NZ_QKTW01000009.1"/>
</dbReference>
<dbReference type="Proteomes" id="UP000248745">
    <property type="component" value="Unassembled WGS sequence"/>
</dbReference>
<dbReference type="InterPro" id="IPR036721">
    <property type="entry name" value="RCK_C_sf"/>
</dbReference>
<feature type="transmembrane region" description="Helical" evidence="8">
    <location>
        <begin position="191"/>
        <end position="210"/>
    </location>
</feature>
<evidence type="ECO:0000256" key="6">
    <source>
        <dbReference type="ARBA" id="ARBA00022989"/>
    </source>
</evidence>
<keyword evidence="6 8" id="KW-1133">Transmembrane helix</keyword>
<name>A0A2W2BK25_9BACT</name>
<keyword evidence="11" id="KW-1185">Reference proteome</keyword>
<keyword evidence="4" id="KW-0630">Potassium</keyword>
<dbReference type="GO" id="GO:0015297">
    <property type="term" value="F:antiporter activity"/>
    <property type="evidence" value="ECO:0007669"/>
    <property type="project" value="InterPro"/>
</dbReference>
<feature type="transmembrane region" description="Helical" evidence="8">
    <location>
        <begin position="90"/>
        <end position="108"/>
    </location>
</feature>
<gene>
    <name evidence="10" type="ORF">DN068_05545</name>
</gene>
<dbReference type="Pfam" id="PF02080">
    <property type="entry name" value="TrkA_C"/>
    <property type="match status" value="2"/>
</dbReference>
<feature type="transmembrane region" description="Helical" evidence="8">
    <location>
        <begin position="423"/>
        <end position="445"/>
    </location>
</feature>
<feature type="transmembrane region" description="Helical" evidence="8">
    <location>
        <begin position="114"/>
        <end position="136"/>
    </location>
</feature>
<dbReference type="GO" id="GO:0008324">
    <property type="term" value="F:monoatomic cation transmembrane transporter activity"/>
    <property type="evidence" value="ECO:0007669"/>
    <property type="project" value="InterPro"/>
</dbReference>
<feature type="transmembrane region" description="Helical" evidence="8">
    <location>
        <begin position="32"/>
        <end position="53"/>
    </location>
</feature>
<dbReference type="InterPro" id="IPR038770">
    <property type="entry name" value="Na+/solute_symporter_sf"/>
</dbReference>
<evidence type="ECO:0000259" key="9">
    <source>
        <dbReference type="PROSITE" id="PS51202"/>
    </source>
</evidence>
<dbReference type="GO" id="GO:1902600">
    <property type="term" value="P:proton transmembrane transport"/>
    <property type="evidence" value="ECO:0007669"/>
    <property type="project" value="InterPro"/>
</dbReference>
<comment type="caution">
    <text evidence="10">The sequence shown here is derived from an EMBL/GenBank/DDBJ whole genome shotgun (WGS) entry which is preliminary data.</text>
</comment>
<feature type="transmembrane region" description="Helical" evidence="8">
    <location>
        <begin position="358"/>
        <end position="378"/>
    </location>
</feature>